<dbReference type="HOGENOM" id="CLU_501999_0_0_1"/>
<accession>L1I7M9</accession>
<dbReference type="EnsemblProtists" id="EKX31894">
    <property type="protein sequence ID" value="EKX31894"/>
    <property type="gene ID" value="GUITHDRAFT_148996"/>
</dbReference>
<sequence>MDEGVMDLDSNSMFLNELFGDGLESGGQDGELASDSFLNLGPAPSDFSGSKGEFDSLETPESLLWGGEQLPTSGPARPPTSGPPAQTETVVSPPQLVRQGSASGRPPTGARTSSSSGANKRRSSGNPSTPLNSSLDDGQNGASHPQMDTSGDQGSGHARMQVSGKQQQLHHQMVQQQQAQQQAHIQQQHVQQAQQHMQGSMPSGWSSYGGPPSRGSSSSNLAAHMGPGMQSASGPSIPDGMSMAGMPAASMPQSAISQAMMSHGGLPPGAVGSNMMPNAIQGSGMSQMGMPSGMSPGMSQGNISQANLVQAGMPHANLAQGGMPHPSMSQPGMSQPGMAQAGLSQQVNMPPGALNPNVMGAGGMNQGSVIYLGVRYVLDCMSKGGMVQGSMMPHNQSGHMQVGGQVHPHAQSQLMEGNILSKICLRTHSICNSNLNNILNRCKDTQEIRLDNQQAHRYSNKDFKRWALLDKVNQALHTLYNLHSKRHRSRHLQVFSPALKALSSSCKLRAVDRCHRHRFRVWVRGFKAVSRDLWKHCNAVRLY</sequence>
<evidence type="ECO:0000256" key="1">
    <source>
        <dbReference type="SAM" id="MobiDB-lite"/>
    </source>
</evidence>
<evidence type="ECO:0000313" key="3">
    <source>
        <dbReference type="EnsemblProtists" id="EKX31894"/>
    </source>
</evidence>
<feature type="compositionally biased region" description="Polar residues" evidence="1">
    <location>
        <begin position="127"/>
        <end position="152"/>
    </location>
</feature>
<organism evidence="2">
    <name type="scientific">Guillardia theta (strain CCMP2712)</name>
    <name type="common">Cryptophyte</name>
    <dbReference type="NCBI Taxonomy" id="905079"/>
    <lineage>
        <taxon>Eukaryota</taxon>
        <taxon>Cryptophyceae</taxon>
        <taxon>Pyrenomonadales</taxon>
        <taxon>Geminigeraceae</taxon>
        <taxon>Guillardia</taxon>
    </lineage>
</organism>
<gene>
    <name evidence="2" type="ORF">GUITHDRAFT_148996</name>
</gene>
<feature type="compositionally biased region" description="Polar residues" evidence="1">
    <location>
        <begin position="83"/>
        <end position="102"/>
    </location>
</feature>
<dbReference type="RefSeq" id="XP_005818874.1">
    <property type="nucleotide sequence ID" value="XM_005818817.1"/>
</dbReference>
<evidence type="ECO:0000313" key="2">
    <source>
        <dbReference type="EMBL" id="EKX31894.1"/>
    </source>
</evidence>
<dbReference type="OrthoDB" id="5981048at2759"/>
<dbReference type="PaxDb" id="55529-EKX31894"/>
<reference evidence="2 4" key="1">
    <citation type="journal article" date="2012" name="Nature">
        <title>Algal genomes reveal evolutionary mosaicism and the fate of nucleomorphs.</title>
        <authorList>
            <consortium name="DOE Joint Genome Institute"/>
            <person name="Curtis B.A."/>
            <person name="Tanifuji G."/>
            <person name="Burki F."/>
            <person name="Gruber A."/>
            <person name="Irimia M."/>
            <person name="Maruyama S."/>
            <person name="Arias M.C."/>
            <person name="Ball S.G."/>
            <person name="Gile G.H."/>
            <person name="Hirakawa Y."/>
            <person name="Hopkins J.F."/>
            <person name="Kuo A."/>
            <person name="Rensing S.A."/>
            <person name="Schmutz J."/>
            <person name="Symeonidi A."/>
            <person name="Elias M."/>
            <person name="Eveleigh R.J."/>
            <person name="Herman E.K."/>
            <person name="Klute M.J."/>
            <person name="Nakayama T."/>
            <person name="Obornik M."/>
            <person name="Reyes-Prieto A."/>
            <person name="Armbrust E.V."/>
            <person name="Aves S.J."/>
            <person name="Beiko R.G."/>
            <person name="Coutinho P."/>
            <person name="Dacks J.B."/>
            <person name="Durnford D.G."/>
            <person name="Fast N.M."/>
            <person name="Green B.R."/>
            <person name="Grisdale C.J."/>
            <person name="Hempel F."/>
            <person name="Henrissat B."/>
            <person name="Hoppner M.P."/>
            <person name="Ishida K."/>
            <person name="Kim E."/>
            <person name="Koreny L."/>
            <person name="Kroth P.G."/>
            <person name="Liu Y."/>
            <person name="Malik S.B."/>
            <person name="Maier U.G."/>
            <person name="McRose D."/>
            <person name="Mock T."/>
            <person name="Neilson J.A."/>
            <person name="Onodera N.T."/>
            <person name="Poole A.M."/>
            <person name="Pritham E.J."/>
            <person name="Richards T.A."/>
            <person name="Rocap G."/>
            <person name="Roy S.W."/>
            <person name="Sarai C."/>
            <person name="Schaack S."/>
            <person name="Shirato S."/>
            <person name="Slamovits C.H."/>
            <person name="Spencer D.F."/>
            <person name="Suzuki S."/>
            <person name="Worden A.Z."/>
            <person name="Zauner S."/>
            <person name="Barry K."/>
            <person name="Bell C."/>
            <person name="Bharti A.K."/>
            <person name="Crow J.A."/>
            <person name="Grimwood J."/>
            <person name="Kramer R."/>
            <person name="Lindquist E."/>
            <person name="Lucas S."/>
            <person name="Salamov A."/>
            <person name="McFadden G.I."/>
            <person name="Lane C.E."/>
            <person name="Keeling P.J."/>
            <person name="Gray M.W."/>
            <person name="Grigoriev I.V."/>
            <person name="Archibald J.M."/>
        </authorList>
    </citation>
    <scope>NUCLEOTIDE SEQUENCE</scope>
    <source>
        <strain evidence="2 4">CCMP2712</strain>
    </source>
</reference>
<dbReference type="GeneID" id="17288617"/>
<protein>
    <submittedName>
        <fullName evidence="2 3">Uncharacterized protein</fullName>
    </submittedName>
</protein>
<proteinExistence type="predicted"/>
<keyword evidence="4" id="KW-1185">Reference proteome</keyword>
<reference evidence="4" key="2">
    <citation type="submission" date="2012-11" db="EMBL/GenBank/DDBJ databases">
        <authorList>
            <person name="Kuo A."/>
            <person name="Curtis B.A."/>
            <person name="Tanifuji G."/>
            <person name="Burki F."/>
            <person name="Gruber A."/>
            <person name="Irimia M."/>
            <person name="Maruyama S."/>
            <person name="Arias M.C."/>
            <person name="Ball S.G."/>
            <person name="Gile G.H."/>
            <person name="Hirakawa Y."/>
            <person name="Hopkins J.F."/>
            <person name="Rensing S.A."/>
            <person name="Schmutz J."/>
            <person name="Symeonidi A."/>
            <person name="Elias M."/>
            <person name="Eveleigh R.J."/>
            <person name="Herman E.K."/>
            <person name="Klute M.J."/>
            <person name="Nakayama T."/>
            <person name="Obornik M."/>
            <person name="Reyes-Prieto A."/>
            <person name="Armbrust E.V."/>
            <person name="Aves S.J."/>
            <person name="Beiko R.G."/>
            <person name="Coutinho P."/>
            <person name="Dacks J.B."/>
            <person name="Durnford D.G."/>
            <person name="Fast N.M."/>
            <person name="Green B.R."/>
            <person name="Grisdale C."/>
            <person name="Hempe F."/>
            <person name="Henrissat B."/>
            <person name="Hoppner M.P."/>
            <person name="Ishida K.-I."/>
            <person name="Kim E."/>
            <person name="Koreny L."/>
            <person name="Kroth P.G."/>
            <person name="Liu Y."/>
            <person name="Malik S.-B."/>
            <person name="Maier U.G."/>
            <person name="McRose D."/>
            <person name="Mock T."/>
            <person name="Neilson J.A."/>
            <person name="Onodera N.T."/>
            <person name="Poole A.M."/>
            <person name="Pritham E.J."/>
            <person name="Richards T.A."/>
            <person name="Rocap G."/>
            <person name="Roy S.W."/>
            <person name="Sarai C."/>
            <person name="Schaack S."/>
            <person name="Shirato S."/>
            <person name="Slamovits C.H."/>
            <person name="Spencer D.F."/>
            <person name="Suzuki S."/>
            <person name="Worden A.Z."/>
            <person name="Zauner S."/>
            <person name="Barry K."/>
            <person name="Bell C."/>
            <person name="Bharti A.K."/>
            <person name="Crow J.A."/>
            <person name="Grimwood J."/>
            <person name="Kramer R."/>
            <person name="Lindquist E."/>
            <person name="Lucas S."/>
            <person name="Salamov A."/>
            <person name="McFadden G.I."/>
            <person name="Lane C.E."/>
            <person name="Keeling P.J."/>
            <person name="Gray M.W."/>
            <person name="Grigoriev I.V."/>
            <person name="Archibald J.M."/>
        </authorList>
    </citation>
    <scope>NUCLEOTIDE SEQUENCE</scope>
    <source>
        <strain evidence="4">CCMP2712</strain>
    </source>
</reference>
<name>L1I7M9_GUITC</name>
<reference evidence="3" key="3">
    <citation type="submission" date="2015-06" db="UniProtKB">
        <authorList>
            <consortium name="EnsemblProtists"/>
        </authorList>
    </citation>
    <scope>IDENTIFICATION</scope>
</reference>
<dbReference type="EMBL" id="JH993227">
    <property type="protein sequence ID" value="EKX31894.1"/>
    <property type="molecule type" value="Genomic_DNA"/>
</dbReference>
<feature type="region of interest" description="Disordered" evidence="1">
    <location>
        <begin position="21"/>
        <end position="247"/>
    </location>
</feature>
<dbReference type="KEGG" id="gtt:GUITHDRAFT_148996"/>
<evidence type="ECO:0000313" key="4">
    <source>
        <dbReference type="Proteomes" id="UP000011087"/>
    </source>
</evidence>
<feature type="compositionally biased region" description="Low complexity" evidence="1">
    <location>
        <begin position="166"/>
        <end position="219"/>
    </location>
</feature>
<dbReference type="AlphaFoldDB" id="L1I7M9"/>
<dbReference type="Proteomes" id="UP000011087">
    <property type="component" value="Unassembled WGS sequence"/>
</dbReference>